<evidence type="ECO:0000313" key="7">
    <source>
        <dbReference type="Proteomes" id="UP000320216"/>
    </source>
</evidence>
<dbReference type="PROSITE" id="PS51935">
    <property type="entry name" value="NLPC_P60"/>
    <property type="match status" value="1"/>
</dbReference>
<feature type="domain" description="NlpC/P60" evidence="5">
    <location>
        <begin position="11"/>
        <end position="127"/>
    </location>
</feature>
<dbReference type="PANTHER" id="PTHR47359">
    <property type="entry name" value="PEPTIDOGLYCAN DL-ENDOPEPTIDASE CWLO"/>
    <property type="match status" value="1"/>
</dbReference>
<evidence type="ECO:0000256" key="1">
    <source>
        <dbReference type="ARBA" id="ARBA00007074"/>
    </source>
</evidence>
<dbReference type="InterPro" id="IPR000064">
    <property type="entry name" value="NLP_P60_dom"/>
</dbReference>
<dbReference type="AlphaFoldDB" id="A0A5B8M8N9"/>
<organism evidence="6 7">
    <name type="scientific">Humibacter ginsenosidimutans</name>
    <dbReference type="NCBI Taxonomy" id="2599293"/>
    <lineage>
        <taxon>Bacteria</taxon>
        <taxon>Bacillati</taxon>
        <taxon>Actinomycetota</taxon>
        <taxon>Actinomycetes</taxon>
        <taxon>Micrococcales</taxon>
        <taxon>Microbacteriaceae</taxon>
        <taxon>Humibacter</taxon>
    </lineage>
</organism>
<accession>A0A5B8M8N9</accession>
<sequence>MALQLFSTDRPAARAAIVATALSYLGTPYVLGGASHSGIDCSGLTMVAYAAAGVSLAHYVPTQDAAGTPISAAAARPGDLVVFDDEDHVGIYMGNGQVLHAPTEGRDVELDSLSTWSGIAYHFTRLI</sequence>
<evidence type="ECO:0000256" key="2">
    <source>
        <dbReference type="ARBA" id="ARBA00022670"/>
    </source>
</evidence>
<dbReference type="Gene3D" id="3.90.1720.10">
    <property type="entry name" value="endopeptidase domain like (from Nostoc punctiforme)"/>
    <property type="match status" value="1"/>
</dbReference>
<dbReference type="EMBL" id="CP042305">
    <property type="protein sequence ID" value="QDZ16897.1"/>
    <property type="molecule type" value="Genomic_DNA"/>
</dbReference>
<dbReference type="OrthoDB" id="9815778at2"/>
<comment type="similarity">
    <text evidence="1">Belongs to the peptidase C40 family.</text>
</comment>
<evidence type="ECO:0000256" key="3">
    <source>
        <dbReference type="ARBA" id="ARBA00022801"/>
    </source>
</evidence>
<dbReference type="KEGG" id="huw:FPZ11_13840"/>
<dbReference type="GO" id="GO:0006508">
    <property type="term" value="P:proteolysis"/>
    <property type="evidence" value="ECO:0007669"/>
    <property type="project" value="UniProtKB-KW"/>
</dbReference>
<dbReference type="GO" id="GO:0008234">
    <property type="term" value="F:cysteine-type peptidase activity"/>
    <property type="evidence" value="ECO:0007669"/>
    <property type="project" value="UniProtKB-KW"/>
</dbReference>
<evidence type="ECO:0000259" key="5">
    <source>
        <dbReference type="PROSITE" id="PS51935"/>
    </source>
</evidence>
<dbReference type="SUPFAM" id="SSF54001">
    <property type="entry name" value="Cysteine proteinases"/>
    <property type="match status" value="1"/>
</dbReference>
<evidence type="ECO:0000313" key="6">
    <source>
        <dbReference type="EMBL" id="QDZ16897.1"/>
    </source>
</evidence>
<keyword evidence="3" id="KW-0378">Hydrolase</keyword>
<dbReference type="Proteomes" id="UP000320216">
    <property type="component" value="Chromosome"/>
</dbReference>
<keyword evidence="7" id="KW-1185">Reference proteome</keyword>
<keyword evidence="4" id="KW-0788">Thiol protease</keyword>
<dbReference type="Pfam" id="PF00877">
    <property type="entry name" value="NLPC_P60"/>
    <property type="match status" value="1"/>
</dbReference>
<name>A0A5B8M8N9_9MICO</name>
<dbReference type="InterPro" id="IPR051794">
    <property type="entry name" value="PG_Endopeptidase_C40"/>
</dbReference>
<evidence type="ECO:0000256" key="4">
    <source>
        <dbReference type="ARBA" id="ARBA00022807"/>
    </source>
</evidence>
<dbReference type="PANTHER" id="PTHR47359:SF3">
    <property type="entry name" value="NLP_P60 DOMAIN-CONTAINING PROTEIN-RELATED"/>
    <property type="match status" value="1"/>
</dbReference>
<keyword evidence="2" id="KW-0645">Protease</keyword>
<protein>
    <submittedName>
        <fullName evidence="6">NlpC/P60 family protein</fullName>
    </submittedName>
</protein>
<proteinExistence type="inferred from homology"/>
<dbReference type="InterPro" id="IPR038765">
    <property type="entry name" value="Papain-like_cys_pep_sf"/>
</dbReference>
<reference evidence="6 7" key="1">
    <citation type="submission" date="2019-07" db="EMBL/GenBank/DDBJ databases">
        <title>Full genome sequence of Humibacter sp. WJ7-1.</title>
        <authorList>
            <person name="Im W.-T."/>
        </authorList>
    </citation>
    <scope>NUCLEOTIDE SEQUENCE [LARGE SCALE GENOMIC DNA]</scope>
    <source>
        <strain evidence="6 7">WJ7-1</strain>
    </source>
</reference>
<gene>
    <name evidence="6" type="ORF">FPZ11_13840</name>
</gene>